<evidence type="ECO:0000313" key="3">
    <source>
        <dbReference type="EMBL" id="CAB3558945.1"/>
    </source>
</evidence>
<dbReference type="PANTHER" id="PTHR33420:SF26">
    <property type="entry name" value="FIMBRIAL SUBUNIT"/>
    <property type="match status" value="1"/>
</dbReference>
<evidence type="ECO:0000256" key="1">
    <source>
        <dbReference type="SAM" id="SignalP"/>
    </source>
</evidence>
<proteinExistence type="predicted"/>
<dbReference type="Pfam" id="PF00419">
    <property type="entry name" value="Fimbrial"/>
    <property type="match status" value="1"/>
</dbReference>
<dbReference type="InterPro" id="IPR050263">
    <property type="entry name" value="Bact_Fimbrial_Adh_Pro"/>
</dbReference>
<dbReference type="RefSeq" id="WP_108452530.1">
    <property type="nucleotide sequence ID" value="NZ_CABVMH010000007.1"/>
</dbReference>
<organism evidence="3">
    <name type="scientific">Klebsiella pneumoniae</name>
    <dbReference type="NCBI Taxonomy" id="573"/>
    <lineage>
        <taxon>Bacteria</taxon>
        <taxon>Pseudomonadati</taxon>
        <taxon>Pseudomonadota</taxon>
        <taxon>Gammaproteobacteria</taxon>
        <taxon>Enterobacterales</taxon>
        <taxon>Enterobacteriaceae</taxon>
        <taxon>Klebsiella/Raoultella group</taxon>
        <taxon>Klebsiella</taxon>
        <taxon>Klebsiella pneumoniae complex</taxon>
    </lineage>
</organism>
<dbReference type="GO" id="GO:0043709">
    <property type="term" value="P:cell adhesion involved in single-species biofilm formation"/>
    <property type="evidence" value="ECO:0007669"/>
    <property type="project" value="TreeGrafter"/>
</dbReference>
<protein>
    <submittedName>
        <fullName evidence="3">PAP fimbrial minor pilin protein</fullName>
    </submittedName>
</protein>
<dbReference type="SUPFAM" id="SSF49401">
    <property type="entry name" value="Bacterial adhesins"/>
    <property type="match status" value="1"/>
</dbReference>
<dbReference type="InterPro" id="IPR008966">
    <property type="entry name" value="Adhesion_dom_sf"/>
</dbReference>
<dbReference type="GO" id="GO:0009289">
    <property type="term" value="C:pilus"/>
    <property type="evidence" value="ECO:0007669"/>
    <property type="project" value="InterPro"/>
</dbReference>
<name>A0A8D6Q048_KLEPN</name>
<sequence>MITRINNSSFRARYALSRLVPIVLAGAVLSHHAEASDNWHVVGEFGELYLSGMLTEGACMIDMASAWQQVELKPINKQVLQHPGDTGEAVSFKINLTGCARSGGDQVNRYTGASTQDAIQPVVTISFMGAADSDSPDLLQASGIRGMGLRLNDPLGRLVRLGQRGEPIMLVPGDNILTYTVTPVRTSASLLFGRFRAVANFEVSYD</sequence>
<reference evidence="3" key="1">
    <citation type="submission" date="2020-04" db="EMBL/GenBank/DDBJ databases">
        <authorList>
            <person name="Naeem R."/>
            <person name="Antony C."/>
            <person name="Guan Q."/>
        </authorList>
    </citation>
    <scope>NUCLEOTIDE SEQUENCE</scope>
    <source>
        <strain evidence="3">NGKP54</strain>
    </source>
</reference>
<accession>A0A8D6Q048</accession>
<keyword evidence="1" id="KW-0732">Signal</keyword>
<gene>
    <name evidence="3" type="primary">papH_1</name>
    <name evidence="3" type="ORF">NGKP54_PROKKA_03164</name>
</gene>
<evidence type="ECO:0000259" key="2">
    <source>
        <dbReference type="Pfam" id="PF00419"/>
    </source>
</evidence>
<feature type="domain" description="Fimbrial-type adhesion" evidence="2">
    <location>
        <begin position="51"/>
        <end position="206"/>
    </location>
</feature>
<feature type="signal peptide" evidence="1">
    <location>
        <begin position="1"/>
        <end position="35"/>
    </location>
</feature>
<dbReference type="PANTHER" id="PTHR33420">
    <property type="entry name" value="FIMBRIAL SUBUNIT ELFA-RELATED"/>
    <property type="match status" value="1"/>
</dbReference>
<dbReference type="InterPro" id="IPR036937">
    <property type="entry name" value="Adhesion_dom_fimbrial_sf"/>
</dbReference>
<dbReference type="Gene3D" id="2.60.40.1090">
    <property type="entry name" value="Fimbrial-type adhesion domain"/>
    <property type="match status" value="1"/>
</dbReference>
<dbReference type="EMBL" id="LR793264">
    <property type="protein sequence ID" value="CAB3558945.1"/>
    <property type="molecule type" value="Genomic_DNA"/>
</dbReference>
<dbReference type="AlphaFoldDB" id="A0A8D6Q048"/>
<dbReference type="InterPro" id="IPR000259">
    <property type="entry name" value="Adhesion_dom_fimbrial"/>
</dbReference>
<feature type="chain" id="PRO_5034866668" evidence="1">
    <location>
        <begin position="36"/>
        <end position="206"/>
    </location>
</feature>